<dbReference type="InterPro" id="IPR045851">
    <property type="entry name" value="AMP-bd_C_sf"/>
</dbReference>
<dbReference type="InterPro" id="IPR042099">
    <property type="entry name" value="ANL_N_sf"/>
</dbReference>
<gene>
    <name evidence="2" type="ORF">MAGMO_3292</name>
</gene>
<feature type="domain" description="AMP-dependent synthetase/ligase" evidence="1">
    <location>
        <begin position="19"/>
        <end position="392"/>
    </location>
</feature>
<evidence type="ECO:0000259" key="1">
    <source>
        <dbReference type="Pfam" id="PF00501"/>
    </source>
</evidence>
<accession>A0A1S7LMN0</accession>
<dbReference type="PANTHER" id="PTHR43767:SF10">
    <property type="entry name" value="SURFACTIN SYNTHASE SUBUNIT 1"/>
    <property type="match status" value="1"/>
</dbReference>
<dbReference type="PROSITE" id="PS00455">
    <property type="entry name" value="AMP_BINDING"/>
    <property type="match status" value="1"/>
</dbReference>
<protein>
    <submittedName>
        <fullName evidence="2">Putative AMP-dependent synthetase and ligase</fullName>
    </submittedName>
</protein>
<name>A0A1S7LMN0_MAGMO</name>
<keyword evidence="2" id="KW-0436">Ligase</keyword>
<dbReference type="Gene3D" id="3.30.300.30">
    <property type="match status" value="1"/>
</dbReference>
<dbReference type="AlphaFoldDB" id="A0A1S7LMN0"/>
<dbReference type="Pfam" id="PF00501">
    <property type="entry name" value="AMP-binding"/>
    <property type="match status" value="1"/>
</dbReference>
<dbReference type="InterPro" id="IPR000873">
    <property type="entry name" value="AMP-dep_synth/lig_dom"/>
</dbReference>
<dbReference type="GO" id="GO:0016874">
    <property type="term" value="F:ligase activity"/>
    <property type="evidence" value="ECO:0007669"/>
    <property type="project" value="UniProtKB-KW"/>
</dbReference>
<dbReference type="EMBL" id="LO017727">
    <property type="protein sequence ID" value="CRH07429.1"/>
    <property type="molecule type" value="Genomic_DNA"/>
</dbReference>
<proteinExistence type="predicted"/>
<organism evidence="2">
    <name type="scientific">Magnetococcus massalia (strain MO-1)</name>
    <dbReference type="NCBI Taxonomy" id="451514"/>
    <lineage>
        <taxon>Bacteria</taxon>
        <taxon>Pseudomonadati</taxon>
        <taxon>Pseudomonadota</taxon>
        <taxon>Magnetococcia</taxon>
        <taxon>Magnetococcales</taxon>
        <taxon>Magnetococcaceae</taxon>
        <taxon>Magnetococcus</taxon>
    </lineage>
</organism>
<reference evidence="2" key="1">
    <citation type="submission" date="2015-04" db="EMBL/GenBank/DDBJ databases">
        <authorList>
            <person name="Syromyatnikov M.Y."/>
            <person name="Popov V.N."/>
        </authorList>
    </citation>
    <scope>NUCLEOTIDE SEQUENCE</scope>
    <source>
        <strain evidence="2">MO-1</strain>
    </source>
</reference>
<sequence length="539" mass="60189">MSAQQNPPMPCVQTLLEALQWRARVTPQAILLKQAERTYSYQQVAQQVAQVGQQLRQQGVPRGERIGLLMHKTPAQVVGLLGCHDAGALFVLINPILHPHQIQHILQDCTMTHLMVDRRNYGLLERLDLPNSLQIYLVDEGLEGVDLPQSGCKPLLCDLTAPLPAAETRETVPITPWGDDLSHIIYTSGSTGLPKGIVATQRNLLEGGRIVSSYLKLQQWDRILALPPLNFDYGLNQLSCAIWSGATLVLHDFFLPNTLLKILQQERITILPALVPVWHKMLDEKLSSWIDSQEPLSDLRVITNTGSKMPLEMVERLRRRLPHVELYLMYGLTEAFRSTYLPPEELQRRPHSMGRAIPGVEIMVVDSAGKPTPIGEVGELVHRGALITRGYWNQPELSRQVFRPHPGLTAANRHLEQVVYSGDLVKQDADGYLYYIGRRDEMIKTKGYRVSPTEVETLAGQLDGVGEAVATAYEADGEIKLRLIVTLTDATVTAEQIKKQFKKAAPFYLIPDEICFLAQFPTTATGKTDRKAVIASSHP</sequence>
<evidence type="ECO:0000313" key="2">
    <source>
        <dbReference type="EMBL" id="CRH07429.1"/>
    </source>
</evidence>
<dbReference type="InterPro" id="IPR050237">
    <property type="entry name" value="ATP-dep_AMP-bd_enzyme"/>
</dbReference>
<dbReference type="InterPro" id="IPR020845">
    <property type="entry name" value="AMP-binding_CS"/>
</dbReference>
<dbReference type="PANTHER" id="PTHR43767">
    <property type="entry name" value="LONG-CHAIN-FATTY-ACID--COA LIGASE"/>
    <property type="match status" value="1"/>
</dbReference>
<dbReference type="Gene3D" id="3.40.50.12780">
    <property type="entry name" value="N-terminal domain of ligase-like"/>
    <property type="match status" value="1"/>
</dbReference>
<dbReference type="SUPFAM" id="SSF56801">
    <property type="entry name" value="Acetyl-CoA synthetase-like"/>
    <property type="match status" value="1"/>
</dbReference>